<evidence type="ECO:0000313" key="7">
    <source>
        <dbReference type="Proteomes" id="UP000188268"/>
    </source>
</evidence>
<sequence>MVVAWRVEGAFMIKEAGDNLFIFHFEDEIERDRVLVSQPWCFNRALLVLKDFDGIQDPNEVVFDQCQYWMRMFDLPIMLMNMRIGVSVGETMGPVLEVDDTNGRFLRVRVVLNLSTPLKKTTTATTSQGEVLVRFKYEKLPAFCRVCGLLTHLDNDCPVGVTMLKTQGVMDKQYDNSIRAEIPDVKPRQSGLLAHSRLGILNPVVGNRGGFNQAPVSSVSGSSQPRALRNHVDNQLLRQQQAARGRSVRAANDEAISRSGGRFVPQIQGGLGNVEGQLNRSKVGIVGSSSIPQQEQGMKFMAASFAAMRNWRGKEKEVAGISPLMEGIGESSPNGGGFFQEVFQGPNNVEGGQSIPGVGPAQSGPAQDAQQQQHVAQDSLQHKGLDQRAEDFIPLQAGSNSPPTFVFGATTPPPVRRHRKWKKTARVTSKYLFDVLGPAANVDQRVGQKRNPGIPNYEFLNIGANKRSKERAMEQDDQEEDEFGAAIYRDLGPVARPTHATNNGASGDTKMEWIRCRIGYDCCFSVGSVGRSGGLAMLWNNEIAVSIVSYSNLHIDITVGNVDSEKWRFTGFYGRPETNKRHESWALLRLLATQSNLPWLCADDFNEILSNDEKLGGRMRSQRQMNDFREVIDECCFNECPTKGPTFTWSRRFAGEVVFEKLDRAYATISWSDRFMFSHVQTMIHPGSDHLPLLITVLDKVPMDFRSRKNFRFEHMWIKHDGLEELIKESWNQNLMLDVKQYIEACGRALQFWDKSVFGNVKHKINYKKRELEKLYGEIQQQDNPLVIQDWKRKNLIVAIQGEDGTWQSDRMVVEGLFVEYFRSLFSTSSPDVTRIHAVTGLLDRRIDSDMCLVLDRDFTKEEIKQAAFAMDPDKAAGLDDMSPLFFQRFWHIVGDKIGFSEKWILMVMNCVTTVSYSFLINGTYSEKFKPTRGIRQGDPLSPYLFLLCMEGLSSLLLNAERSGAIGGIAITRGAPRVSHLFFADDCLLFLRATLMECDNVLDVLKVFEEASAVAQAVPTYLMSCFKFPKTFLHELNQMIARFWWGGDETRRKIHWKNWADLCVSKLDGGLGFRDFKAFNLALLAKQCCRIIHNENSLCSRLLKAKYFRDRTFMSATLGANPSFLWRSLLAGRDVIKLGSRWRVGNGSSIEVWTDNWLNKAINLRPQARTGVACQPIKHGTTNGHYTVKSGYYVARNLLGKESPVVEDRQAIWRRIWGATIQPKVKFFLWRGWLEEADFWDCVLNKASLLGSLELVTYLLWSIWHNRNKSLHEFVCKMPGSICAAARIRVAKVVKLQQQHDRIRQSECVQRWSPPIVAQFKINTDASFDLSSGEAGLGAVVRDSQGSVLISATARINKVPDPLFAEVYAVRFGLIIARLLGLQSCELECDSMLAVREINNVAPVLWEGGVLIQQIRMLGSSFNLCSCQHVNRCANMFAHNLARIVREVGAYVTWCGDNPLPVCNPDH</sequence>
<evidence type="ECO:0000259" key="2">
    <source>
        <dbReference type="Pfam" id="PF00078"/>
    </source>
</evidence>
<dbReference type="PANTHER" id="PTHR47074">
    <property type="entry name" value="BNAC02G40300D PROTEIN"/>
    <property type="match status" value="1"/>
</dbReference>
<dbReference type="Pfam" id="PF13456">
    <property type="entry name" value="RVT_3"/>
    <property type="match status" value="1"/>
</dbReference>
<feature type="region of interest" description="Disordered" evidence="1">
    <location>
        <begin position="396"/>
        <end position="422"/>
    </location>
</feature>
<dbReference type="InterPro" id="IPR002156">
    <property type="entry name" value="RNaseH_domain"/>
</dbReference>
<evidence type="ECO:0000259" key="3">
    <source>
        <dbReference type="Pfam" id="PF13456"/>
    </source>
</evidence>
<dbReference type="GO" id="GO:0004523">
    <property type="term" value="F:RNA-DNA hybrid ribonuclease activity"/>
    <property type="evidence" value="ECO:0007669"/>
    <property type="project" value="InterPro"/>
</dbReference>
<dbReference type="InterPro" id="IPR036691">
    <property type="entry name" value="Endo/exonu/phosph_ase_sf"/>
</dbReference>
<dbReference type="Proteomes" id="UP000188268">
    <property type="component" value="Unassembled WGS sequence"/>
</dbReference>
<evidence type="ECO:0000259" key="5">
    <source>
        <dbReference type="Pfam" id="PF14392"/>
    </source>
</evidence>
<dbReference type="Gene3D" id="3.30.420.10">
    <property type="entry name" value="Ribonuclease H-like superfamily/Ribonuclease H"/>
    <property type="match status" value="1"/>
</dbReference>
<comment type="caution">
    <text evidence="6">The sequence shown here is derived from an EMBL/GenBank/DDBJ whole genome shotgun (WGS) entry which is preliminary data.</text>
</comment>
<name>A0A1R3K499_COCAP</name>
<feature type="domain" description="Zinc knuckle CX2CX4HX4C" evidence="5">
    <location>
        <begin position="115"/>
        <end position="158"/>
    </location>
</feature>
<feature type="compositionally biased region" description="Low complexity" evidence="1">
    <location>
        <begin position="359"/>
        <end position="379"/>
    </location>
</feature>
<dbReference type="OMA" id="MSICECH"/>
<feature type="domain" description="DUF4283" evidence="4">
    <location>
        <begin position="3"/>
        <end position="52"/>
    </location>
</feature>
<dbReference type="SUPFAM" id="SSF53098">
    <property type="entry name" value="Ribonuclease H-like"/>
    <property type="match status" value="1"/>
</dbReference>
<evidence type="ECO:0000259" key="4">
    <source>
        <dbReference type="Pfam" id="PF14111"/>
    </source>
</evidence>
<dbReference type="OrthoDB" id="3261222at2759"/>
<feature type="domain" description="Reverse transcriptase" evidence="2">
    <location>
        <begin position="912"/>
        <end position="1008"/>
    </location>
</feature>
<dbReference type="InterPro" id="IPR012337">
    <property type="entry name" value="RNaseH-like_sf"/>
</dbReference>
<dbReference type="InterPro" id="IPR025836">
    <property type="entry name" value="Zn_knuckle_CX2CX4HX4C"/>
</dbReference>
<dbReference type="Gramene" id="OMP01909">
    <property type="protein sequence ID" value="OMP01909"/>
    <property type="gene ID" value="CCACVL1_02978"/>
</dbReference>
<dbReference type="SUPFAM" id="SSF56672">
    <property type="entry name" value="DNA/RNA polymerases"/>
    <property type="match status" value="1"/>
</dbReference>
<keyword evidence="7" id="KW-1185">Reference proteome</keyword>
<proteinExistence type="predicted"/>
<feature type="region of interest" description="Disordered" evidence="1">
    <location>
        <begin position="339"/>
        <end position="381"/>
    </location>
</feature>
<keyword evidence="6" id="KW-0808">Transferase</keyword>
<dbReference type="InterPro" id="IPR044730">
    <property type="entry name" value="RNase_H-like_dom_plant"/>
</dbReference>
<keyword evidence="6" id="KW-0695">RNA-directed DNA polymerase</keyword>
<dbReference type="InterPro" id="IPR025558">
    <property type="entry name" value="DUF4283"/>
</dbReference>
<dbReference type="STRING" id="210143.A0A1R3K499"/>
<accession>A0A1R3K499</accession>
<dbReference type="Pfam" id="PF00078">
    <property type="entry name" value="RVT_1"/>
    <property type="match status" value="1"/>
</dbReference>
<dbReference type="PANTHER" id="PTHR47074:SF11">
    <property type="entry name" value="REVERSE TRANSCRIPTASE-LIKE PROTEIN"/>
    <property type="match status" value="1"/>
</dbReference>
<dbReference type="InterPro" id="IPR036397">
    <property type="entry name" value="RNaseH_sf"/>
</dbReference>
<dbReference type="SUPFAM" id="SSF56219">
    <property type="entry name" value="DNase I-like"/>
    <property type="match status" value="1"/>
</dbReference>
<evidence type="ECO:0000256" key="1">
    <source>
        <dbReference type="SAM" id="MobiDB-lite"/>
    </source>
</evidence>
<dbReference type="InterPro" id="IPR052929">
    <property type="entry name" value="RNase_H-like_EbsB-rel"/>
</dbReference>
<organism evidence="6 7">
    <name type="scientific">Corchorus capsularis</name>
    <name type="common">Jute</name>
    <dbReference type="NCBI Taxonomy" id="210143"/>
    <lineage>
        <taxon>Eukaryota</taxon>
        <taxon>Viridiplantae</taxon>
        <taxon>Streptophyta</taxon>
        <taxon>Embryophyta</taxon>
        <taxon>Tracheophyta</taxon>
        <taxon>Spermatophyta</taxon>
        <taxon>Magnoliopsida</taxon>
        <taxon>eudicotyledons</taxon>
        <taxon>Gunneridae</taxon>
        <taxon>Pentapetalae</taxon>
        <taxon>rosids</taxon>
        <taxon>malvids</taxon>
        <taxon>Malvales</taxon>
        <taxon>Malvaceae</taxon>
        <taxon>Grewioideae</taxon>
        <taxon>Apeibeae</taxon>
        <taxon>Corchorus</taxon>
    </lineage>
</organism>
<dbReference type="Pfam" id="PF14111">
    <property type="entry name" value="DUF4283"/>
    <property type="match status" value="1"/>
</dbReference>
<dbReference type="Pfam" id="PF14392">
    <property type="entry name" value="zf-CCHC_4"/>
    <property type="match status" value="1"/>
</dbReference>
<keyword evidence="6" id="KW-0548">Nucleotidyltransferase</keyword>
<dbReference type="CDD" id="cd06222">
    <property type="entry name" value="RNase_H_like"/>
    <property type="match status" value="1"/>
</dbReference>
<protein>
    <submittedName>
        <fullName evidence="6">Reverse transcriptase</fullName>
    </submittedName>
</protein>
<dbReference type="EMBL" id="AWWV01006332">
    <property type="protein sequence ID" value="OMP01909.1"/>
    <property type="molecule type" value="Genomic_DNA"/>
</dbReference>
<evidence type="ECO:0000313" key="6">
    <source>
        <dbReference type="EMBL" id="OMP01909.1"/>
    </source>
</evidence>
<dbReference type="GO" id="GO:0003964">
    <property type="term" value="F:RNA-directed DNA polymerase activity"/>
    <property type="evidence" value="ECO:0007669"/>
    <property type="project" value="UniProtKB-KW"/>
</dbReference>
<dbReference type="GO" id="GO:0003676">
    <property type="term" value="F:nucleic acid binding"/>
    <property type="evidence" value="ECO:0007669"/>
    <property type="project" value="InterPro"/>
</dbReference>
<reference evidence="6 7" key="1">
    <citation type="submission" date="2013-09" db="EMBL/GenBank/DDBJ databases">
        <title>Corchorus capsularis genome sequencing.</title>
        <authorList>
            <person name="Alam M."/>
            <person name="Haque M.S."/>
            <person name="Islam M.S."/>
            <person name="Emdad E.M."/>
            <person name="Islam M.M."/>
            <person name="Ahmed B."/>
            <person name="Halim A."/>
            <person name="Hossen Q.M.M."/>
            <person name="Hossain M.Z."/>
            <person name="Ahmed R."/>
            <person name="Khan M.M."/>
            <person name="Islam R."/>
            <person name="Rashid M.M."/>
            <person name="Khan S.A."/>
            <person name="Rahman M.S."/>
            <person name="Alam M."/>
        </authorList>
    </citation>
    <scope>NUCLEOTIDE SEQUENCE [LARGE SCALE GENOMIC DNA]</scope>
    <source>
        <strain evidence="7">cv. CVL-1</strain>
        <tissue evidence="6">Whole seedling</tissue>
    </source>
</reference>
<dbReference type="InterPro" id="IPR043502">
    <property type="entry name" value="DNA/RNA_pol_sf"/>
</dbReference>
<dbReference type="Gene3D" id="3.60.10.10">
    <property type="entry name" value="Endonuclease/exonuclease/phosphatase"/>
    <property type="match status" value="1"/>
</dbReference>
<dbReference type="InterPro" id="IPR000477">
    <property type="entry name" value="RT_dom"/>
</dbReference>
<feature type="domain" description="RNase H type-1" evidence="3">
    <location>
        <begin position="1323"/>
        <end position="1443"/>
    </location>
</feature>
<gene>
    <name evidence="6" type="ORF">CCACVL1_02978</name>
</gene>